<keyword evidence="3" id="KW-1185">Reference proteome</keyword>
<evidence type="ECO:0000256" key="1">
    <source>
        <dbReference type="SAM" id="MobiDB-lite"/>
    </source>
</evidence>
<evidence type="ECO:0000313" key="2">
    <source>
        <dbReference type="EMBL" id="POM77999.1"/>
    </source>
</evidence>
<feature type="compositionally biased region" description="Polar residues" evidence="1">
    <location>
        <begin position="1"/>
        <end position="10"/>
    </location>
</feature>
<dbReference type="AlphaFoldDB" id="A0A2P4YJS3"/>
<organism evidence="2 3">
    <name type="scientific">Phytophthora palmivora</name>
    <dbReference type="NCBI Taxonomy" id="4796"/>
    <lineage>
        <taxon>Eukaryota</taxon>
        <taxon>Sar</taxon>
        <taxon>Stramenopiles</taxon>
        <taxon>Oomycota</taxon>
        <taxon>Peronosporomycetes</taxon>
        <taxon>Peronosporales</taxon>
        <taxon>Peronosporaceae</taxon>
        <taxon>Phytophthora</taxon>
    </lineage>
</organism>
<evidence type="ECO:0000313" key="3">
    <source>
        <dbReference type="Proteomes" id="UP000237271"/>
    </source>
</evidence>
<reference evidence="2 3" key="1">
    <citation type="journal article" date="2017" name="Genome Biol. Evol.">
        <title>Phytophthora megakarya and P. palmivora, closely related causal agents of cacao black pod rot, underwent increases in genome sizes and gene numbers by different mechanisms.</title>
        <authorList>
            <person name="Ali S.S."/>
            <person name="Shao J."/>
            <person name="Lary D.J."/>
            <person name="Kronmiller B."/>
            <person name="Shen D."/>
            <person name="Strem M.D."/>
            <person name="Amoako-Attah I."/>
            <person name="Akrofi A.Y."/>
            <person name="Begoude B.A."/>
            <person name="Ten Hoopen G.M."/>
            <person name="Coulibaly K."/>
            <person name="Kebe B.I."/>
            <person name="Melnick R.L."/>
            <person name="Guiltinan M.J."/>
            <person name="Tyler B.M."/>
            <person name="Meinhardt L.W."/>
            <person name="Bailey B.A."/>
        </authorList>
    </citation>
    <scope>NUCLEOTIDE SEQUENCE [LARGE SCALE GENOMIC DNA]</scope>
    <source>
        <strain evidence="3">sbr112.9</strain>
    </source>
</reference>
<feature type="compositionally biased region" description="Acidic residues" evidence="1">
    <location>
        <begin position="99"/>
        <end position="110"/>
    </location>
</feature>
<feature type="compositionally biased region" description="Polar residues" evidence="1">
    <location>
        <begin position="72"/>
        <end position="83"/>
    </location>
</feature>
<protein>
    <submittedName>
        <fullName evidence="2">Uncharacterized protein</fullName>
    </submittedName>
</protein>
<feature type="compositionally biased region" description="Basic and acidic residues" evidence="1">
    <location>
        <begin position="45"/>
        <end position="58"/>
    </location>
</feature>
<name>A0A2P4YJS3_9STRA</name>
<comment type="caution">
    <text evidence="2">The sequence shown here is derived from an EMBL/GenBank/DDBJ whole genome shotgun (WGS) entry which is preliminary data.</text>
</comment>
<feature type="region of interest" description="Disordered" evidence="1">
    <location>
        <begin position="1"/>
        <end position="110"/>
    </location>
</feature>
<proteinExistence type="predicted"/>
<feature type="compositionally biased region" description="Polar residues" evidence="1">
    <location>
        <begin position="27"/>
        <end position="42"/>
    </location>
</feature>
<dbReference type="Proteomes" id="UP000237271">
    <property type="component" value="Unassembled WGS sequence"/>
</dbReference>
<gene>
    <name evidence="2" type="ORF">PHPALM_4532</name>
</gene>
<accession>A0A2P4YJS3</accession>
<dbReference type="EMBL" id="NCKW01002208">
    <property type="protein sequence ID" value="POM77999.1"/>
    <property type="molecule type" value="Genomic_DNA"/>
</dbReference>
<sequence>MSKSQVSLTDDTLVVYPGDEGEDQNTESKSTINNPDTDTTAGSADDIHGDGDVKEALPPKDLTLAKGKRRVQVTNTANHANETSARKRSASQMLHISDQDLDEVYAEEPL</sequence>